<dbReference type="EMBL" id="NTRC01000006">
    <property type="protein sequence ID" value="PFD23176.1"/>
    <property type="molecule type" value="Genomic_DNA"/>
</dbReference>
<evidence type="ECO:0000313" key="3">
    <source>
        <dbReference type="EMBL" id="PFD23176.1"/>
    </source>
</evidence>
<organism evidence="3 4">
    <name type="scientific">Bacillus cereus</name>
    <dbReference type="NCBI Taxonomy" id="1396"/>
    <lineage>
        <taxon>Bacteria</taxon>
        <taxon>Bacillati</taxon>
        <taxon>Bacillota</taxon>
        <taxon>Bacilli</taxon>
        <taxon>Bacillales</taxon>
        <taxon>Bacillaceae</taxon>
        <taxon>Bacillus</taxon>
        <taxon>Bacillus cereus group</taxon>
    </lineage>
</organism>
<reference evidence="3 4" key="1">
    <citation type="submission" date="2017-09" db="EMBL/GenBank/DDBJ databases">
        <title>Large-scale bioinformatics analysis of Bacillus genomes uncovers conserved roles of natural products in bacterial physiology.</title>
        <authorList>
            <consortium name="Agbiome Team Llc"/>
            <person name="Bleich R.M."/>
            <person name="Kirk G.J."/>
            <person name="Santa Maria K.C."/>
            <person name="Allen S.E."/>
            <person name="Farag S."/>
            <person name="Shank E.A."/>
            <person name="Bowers A."/>
        </authorList>
    </citation>
    <scope>NUCLEOTIDE SEQUENCE [LARGE SCALE GENOMIC DNA]</scope>
    <source>
        <strain evidence="3 4">AFS024404</strain>
    </source>
</reference>
<evidence type="ECO:0000259" key="1">
    <source>
        <dbReference type="Pfam" id="PF08861"/>
    </source>
</evidence>
<evidence type="ECO:0000259" key="2">
    <source>
        <dbReference type="Pfam" id="PF08862"/>
    </source>
</evidence>
<feature type="domain" description="DUF1829" evidence="2">
    <location>
        <begin position="174"/>
        <end position="263"/>
    </location>
</feature>
<dbReference type="InterPro" id="IPR014961">
    <property type="entry name" value="DUF1829"/>
</dbReference>
<sequence length="272" mass="31475">MRLIFREVICLMVAKENLKKSYVDWLNTKVSYKDLESGTIEITTPFLDRHNDRLQIYAIPQPNGEIRLTDDGYILSDLQLSGFELKSSPKRQQIFHTIINGYGVSFDAEYEELFVITDVKDFPRKKHMLIQAMMTVNDMFMTVKSTITSLFTEDVGQFLEAHNIRYTENLFLVGKSGFHHNFNYSIPHFKDIPERVVHTMNNPSKGNLSNIVFAWGDTKAIRNQQSYKSDLYVFINDSEKNVDKNIVSALKLEGIHPVLWTKRKNIVDILSA</sequence>
<evidence type="ECO:0000313" key="4">
    <source>
        <dbReference type="Proteomes" id="UP000219743"/>
    </source>
</evidence>
<gene>
    <name evidence="3" type="ORF">CN263_08835</name>
</gene>
<dbReference type="Pfam" id="PF08862">
    <property type="entry name" value="DUF1829"/>
    <property type="match status" value="1"/>
</dbReference>
<dbReference type="InterPro" id="IPR014960">
    <property type="entry name" value="DUF1828"/>
</dbReference>
<dbReference type="AlphaFoldDB" id="A0A9X6VME1"/>
<feature type="domain" description="DUF1828" evidence="1">
    <location>
        <begin position="44"/>
        <end position="136"/>
    </location>
</feature>
<accession>A0A9X6VME1</accession>
<name>A0A9X6VME1_BACCE</name>
<proteinExistence type="predicted"/>
<comment type="caution">
    <text evidence="3">The sequence shown here is derived from an EMBL/GenBank/DDBJ whole genome shotgun (WGS) entry which is preliminary data.</text>
</comment>
<dbReference type="Pfam" id="PF08861">
    <property type="entry name" value="DUF1828"/>
    <property type="match status" value="1"/>
</dbReference>
<protein>
    <recommendedName>
        <fullName evidence="5">DUF1828 domain-containing protein</fullName>
    </recommendedName>
</protein>
<evidence type="ECO:0008006" key="5">
    <source>
        <dbReference type="Google" id="ProtNLM"/>
    </source>
</evidence>
<dbReference type="Proteomes" id="UP000219743">
    <property type="component" value="Unassembled WGS sequence"/>
</dbReference>